<evidence type="ECO:0000313" key="3">
    <source>
        <dbReference type="EMBL" id="CAD6225002.1"/>
    </source>
</evidence>
<name>A0A811NJN7_9POAL</name>
<evidence type="ECO:0000313" key="4">
    <source>
        <dbReference type="Proteomes" id="UP000604825"/>
    </source>
</evidence>
<organism evidence="3 4">
    <name type="scientific">Miscanthus lutarioriparius</name>
    <dbReference type="NCBI Taxonomy" id="422564"/>
    <lineage>
        <taxon>Eukaryota</taxon>
        <taxon>Viridiplantae</taxon>
        <taxon>Streptophyta</taxon>
        <taxon>Embryophyta</taxon>
        <taxon>Tracheophyta</taxon>
        <taxon>Spermatophyta</taxon>
        <taxon>Magnoliopsida</taxon>
        <taxon>Liliopsida</taxon>
        <taxon>Poales</taxon>
        <taxon>Poaceae</taxon>
        <taxon>PACMAD clade</taxon>
        <taxon>Panicoideae</taxon>
        <taxon>Andropogonodae</taxon>
        <taxon>Andropogoneae</taxon>
        <taxon>Saccharinae</taxon>
        <taxon>Miscanthus</taxon>
    </lineage>
</organism>
<dbReference type="OrthoDB" id="747636at2759"/>
<dbReference type="PANTHER" id="PTHR33474">
    <property type="entry name" value="TRANSMEMBRANE PROTEIN"/>
    <property type="match status" value="1"/>
</dbReference>
<feature type="chain" id="PRO_5032292285" evidence="2">
    <location>
        <begin position="25"/>
        <end position="93"/>
    </location>
</feature>
<reference evidence="3" key="1">
    <citation type="submission" date="2020-10" db="EMBL/GenBank/DDBJ databases">
        <authorList>
            <person name="Han B."/>
            <person name="Lu T."/>
            <person name="Zhao Q."/>
            <person name="Huang X."/>
            <person name="Zhao Y."/>
        </authorList>
    </citation>
    <scope>NUCLEOTIDE SEQUENCE</scope>
</reference>
<keyword evidence="2" id="KW-0732">Signal</keyword>
<dbReference type="Proteomes" id="UP000604825">
    <property type="component" value="Unassembled WGS sequence"/>
</dbReference>
<protein>
    <submittedName>
        <fullName evidence="3">Uncharacterized protein</fullName>
    </submittedName>
</protein>
<evidence type="ECO:0000256" key="2">
    <source>
        <dbReference type="SAM" id="SignalP"/>
    </source>
</evidence>
<dbReference type="AlphaFoldDB" id="A0A811NJN7"/>
<feature type="region of interest" description="Disordered" evidence="1">
    <location>
        <begin position="74"/>
        <end position="93"/>
    </location>
</feature>
<dbReference type="PANTHER" id="PTHR33474:SF1">
    <property type="entry name" value="OS09G0412700 PROTEIN"/>
    <property type="match status" value="1"/>
</dbReference>
<proteinExistence type="predicted"/>
<dbReference type="EMBL" id="CAJGYO010000004">
    <property type="protein sequence ID" value="CAD6225002.1"/>
    <property type="molecule type" value="Genomic_DNA"/>
</dbReference>
<feature type="signal peptide" evidence="2">
    <location>
        <begin position="1"/>
        <end position="24"/>
    </location>
</feature>
<gene>
    <name evidence="3" type="ORF">NCGR_LOCUS17166</name>
</gene>
<evidence type="ECO:0000256" key="1">
    <source>
        <dbReference type="SAM" id="MobiDB-lite"/>
    </source>
</evidence>
<comment type="caution">
    <text evidence="3">The sequence shown here is derived from an EMBL/GenBank/DDBJ whole genome shotgun (WGS) entry which is preliminary data.</text>
</comment>
<accession>A0A811NJN7</accession>
<keyword evidence="4" id="KW-1185">Reference proteome</keyword>
<sequence length="93" mass="10542">MERAPALCLLSTLLAFYFLVPSSAVPLSRVQRMTMQEDGQIPSVESSTLEPKMKMEKFVPEDDESMVIARMAFETQDYSPPGPNNRHKPPGWR</sequence>